<evidence type="ECO:0000313" key="6">
    <source>
        <dbReference type="Proteomes" id="UP000318453"/>
    </source>
</evidence>
<comment type="similarity">
    <text evidence="1">Belongs to the bacterial solute-binding protein 1 family.</text>
</comment>
<dbReference type="PANTHER" id="PTHR43649:SF34">
    <property type="entry name" value="ABC TRANSPORTER PERIPLASMIC-BINDING PROTEIN YCJN-RELATED"/>
    <property type="match status" value="1"/>
</dbReference>
<keyword evidence="4" id="KW-0812">Transmembrane</keyword>
<sequence>MNKIKDLLLNFFPLAMGKRLKSAIIFLAIVISIPLLIVAVRSQQPVTIDVLVWAVESEQMEDIVADFNEDNPDININVIEGPNETDQVEDLYTASFLLGDSPYDLVYMDIVWTPKFAAAGWLKDLSEYVSEEELDEFLEGDVNGGMYQGKLYRMPFRTDAGMLYYRSDLLEEAGYDPPETFSDLMEISQSLQAEEKAPWGYTWQGRQYEGISAMFVEVLAGFDAFWIDPDTLEVGLDEPNAIEAAQFLKSTIEEGVSPPGVTTYEEEDTRRLFENGETVFLRNWPYVYGLAADSDIAGKFDIQPMVSTPEGRSGACQGGWGFGIAESTNHPDEAWEVIEYFTKAETQKRYALEEGQTPTRRELFEDPELVEEYEYLPELLEVLQNAVLRPAIAQYPQASDILQRYLSAAISGTMTPERAMNAAARETRRLLERS</sequence>
<keyword evidence="6" id="KW-1185">Reference proteome</keyword>
<dbReference type="AlphaFoldDB" id="A0A5B8NQH9"/>
<dbReference type="Pfam" id="PF01547">
    <property type="entry name" value="SBP_bac_1"/>
    <property type="match status" value="1"/>
</dbReference>
<keyword evidence="4" id="KW-1133">Transmembrane helix</keyword>
<dbReference type="CDD" id="cd14750">
    <property type="entry name" value="PBP2_TMBP"/>
    <property type="match status" value="1"/>
</dbReference>
<dbReference type="PANTHER" id="PTHR43649">
    <property type="entry name" value="ARABINOSE-BINDING PROTEIN-RELATED"/>
    <property type="match status" value="1"/>
</dbReference>
<dbReference type="EMBL" id="CP042326">
    <property type="protein sequence ID" value="QDZ41294.1"/>
    <property type="molecule type" value="Genomic_DNA"/>
</dbReference>
<gene>
    <name evidence="5" type="ORF">FRE64_15920</name>
</gene>
<name>A0A5B8NQH9_9CHRO</name>
<feature type="transmembrane region" description="Helical" evidence="4">
    <location>
        <begin position="20"/>
        <end position="40"/>
    </location>
</feature>
<accession>A0A5B8NQH9</accession>
<proteinExistence type="inferred from homology"/>
<evidence type="ECO:0000256" key="2">
    <source>
        <dbReference type="ARBA" id="ARBA00022448"/>
    </source>
</evidence>
<keyword evidence="3" id="KW-0732">Signal</keyword>
<dbReference type="RefSeq" id="WP_146297128.1">
    <property type="nucleotide sequence ID" value="NZ_CP042326.1"/>
</dbReference>
<dbReference type="InterPro" id="IPR006059">
    <property type="entry name" value="SBP"/>
</dbReference>
<dbReference type="Gene3D" id="3.40.190.10">
    <property type="entry name" value="Periplasmic binding protein-like II"/>
    <property type="match status" value="2"/>
</dbReference>
<dbReference type="Proteomes" id="UP000318453">
    <property type="component" value="Chromosome"/>
</dbReference>
<dbReference type="SUPFAM" id="SSF53850">
    <property type="entry name" value="Periplasmic binding protein-like II"/>
    <property type="match status" value="1"/>
</dbReference>
<evidence type="ECO:0000256" key="4">
    <source>
        <dbReference type="SAM" id="Phobius"/>
    </source>
</evidence>
<evidence type="ECO:0000256" key="1">
    <source>
        <dbReference type="ARBA" id="ARBA00008520"/>
    </source>
</evidence>
<organism evidence="5 6">
    <name type="scientific">Euhalothece natronophila Z-M001</name>
    <dbReference type="NCBI Taxonomy" id="522448"/>
    <lineage>
        <taxon>Bacteria</taxon>
        <taxon>Bacillati</taxon>
        <taxon>Cyanobacteriota</taxon>
        <taxon>Cyanophyceae</taxon>
        <taxon>Oscillatoriophycideae</taxon>
        <taxon>Chroococcales</taxon>
        <taxon>Halothecacae</taxon>
        <taxon>Halothece cluster</taxon>
        <taxon>Euhalothece</taxon>
    </lineage>
</organism>
<keyword evidence="2" id="KW-0813">Transport</keyword>
<dbReference type="KEGG" id="enn:FRE64_15920"/>
<dbReference type="OrthoDB" id="9808332at2"/>
<evidence type="ECO:0000256" key="3">
    <source>
        <dbReference type="ARBA" id="ARBA00022729"/>
    </source>
</evidence>
<dbReference type="InterPro" id="IPR050490">
    <property type="entry name" value="Bact_solute-bd_prot1"/>
</dbReference>
<evidence type="ECO:0000313" key="5">
    <source>
        <dbReference type="EMBL" id="QDZ41294.1"/>
    </source>
</evidence>
<keyword evidence="4" id="KW-0472">Membrane</keyword>
<protein>
    <submittedName>
        <fullName evidence="5">ABC transporter substrate-binding protein</fullName>
    </submittedName>
</protein>
<reference evidence="5" key="1">
    <citation type="submission" date="2019-08" db="EMBL/GenBank/DDBJ databases">
        <title>Carotenoids and Carotenoid Binding Proteins in the Halophilic Cyanobacterium Euhalothece sp. ZM00.</title>
        <authorList>
            <person name="Cho S.M."/>
            <person name="Song J.Y."/>
            <person name="Park Y.-I."/>
        </authorList>
    </citation>
    <scope>NUCLEOTIDE SEQUENCE [LARGE SCALE GENOMIC DNA]</scope>
    <source>
        <strain evidence="5">Z-M001</strain>
    </source>
</reference>